<keyword evidence="3 7" id="KW-0812">Transmembrane</keyword>
<reference evidence="9 10" key="1">
    <citation type="submission" date="2023-01" db="EMBL/GenBank/DDBJ databases">
        <title>Genomes from the Australian National Cyanobacteria Reference Collection.</title>
        <authorList>
            <person name="Willis A."/>
            <person name="Lee E.M.F."/>
        </authorList>
    </citation>
    <scope>NUCLEOTIDE SEQUENCE [LARGE SCALE GENOMIC DNA]</scope>
    <source>
        <strain evidence="9 10">CS-1033</strain>
    </source>
</reference>
<feature type="transmembrane region" description="Helical" evidence="7">
    <location>
        <begin position="50"/>
        <end position="69"/>
    </location>
</feature>
<feature type="transmembrane region" description="Helical" evidence="7">
    <location>
        <begin position="6"/>
        <end position="29"/>
    </location>
</feature>
<evidence type="ECO:0000256" key="2">
    <source>
        <dbReference type="ARBA" id="ARBA00022448"/>
    </source>
</evidence>
<evidence type="ECO:0000256" key="6">
    <source>
        <dbReference type="ARBA" id="ARBA00023136"/>
    </source>
</evidence>
<organism evidence="9 10">
    <name type="scientific">Anabaenopsis arnoldii</name>
    <dbReference type="NCBI Taxonomy" id="2152938"/>
    <lineage>
        <taxon>Bacteria</taxon>
        <taxon>Bacillati</taxon>
        <taxon>Cyanobacteriota</taxon>
        <taxon>Cyanophyceae</taxon>
        <taxon>Nostocales</taxon>
        <taxon>Nodulariaceae</taxon>
        <taxon>Anabaenopsis</taxon>
    </lineage>
</organism>
<proteinExistence type="predicted"/>
<evidence type="ECO:0000256" key="5">
    <source>
        <dbReference type="ARBA" id="ARBA00023004"/>
    </source>
</evidence>
<evidence type="ECO:0000313" key="9">
    <source>
        <dbReference type="EMBL" id="MDB9538384.1"/>
    </source>
</evidence>
<keyword evidence="6 7" id="KW-0472">Membrane</keyword>
<comment type="caution">
    <text evidence="9">The sequence shown here is derived from an EMBL/GenBank/DDBJ whole genome shotgun (WGS) entry which is preliminary data.</text>
</comment>
<evidence type="ECO:0000256" key="4">
    <source>
        <dbReference type="ARBA" id="ARBA00022989"/>
    </source>
</evidence>
<evidence type="ECO:0000256" key="3">
    <source>
        <dbReference type="ARBA" id="ARBA00022692"/>
    </source>
</evidence>
<dbReference type="PANTHER" id="PTHR36964">
    <property type="entry name" value="PROTEIN-METHIONINE-SULFOXIDE REDUCTASE HEME-BINDING SUBUNIT MSRQ"/>
    <property type="match status" value="1"/>
</dbReference>
<dbReference type="InterPro" id="IPR022837">
    <property type="entry name" value="MsrQ-like"/>
</dbReference>
<comment type="subcellular location">
    <subcellularLocation>
        <location evidence="1">Membrane</location>
        <topology evidence="1">Multi-pass membrane protein</topology>
    </subcellularLocation>
</comment>
<evidence type="ECO:0000313" key="10">
    <source>
        <dbReference type="Proteomes" id="UP001212499"/>
    </source>
</evidence>
<gene>
    <name evidence="9" type="ORF">PN457_01670</name>
</gene>
<evidence type="ECO:0000256" key="1">
    <source>
        <dbReference type="ARBA" id="ARBA00004141"/>
    </source>
</evidence>
<sequence>MSLQSVALANFFGLLALIAYILTLTPSIFKTVFPKTRQNQTLRWLGKKRRIIGIASYVLACSHGLLIVFKHNIDFLNPLTYIHYFQGIFSFFILTLLAITSNDWSVKLLKKKWQNIHRLTYLLIFILPWHILDKIRTYATGTNRERREPRHGTISIKPST</sequence>
<dbReference type="PANTHER" id="PTHR36964:SF1">
    <property type="entry name" value="PROTEIN-METHIONINE-SULFOXIDE REDUCTASE HEME-BINDING SUBUNIT MSRQ"/>
    <property type="match status" value="1"/>
</dbReference>
<dbReference type="EMBL" id="JAQMUH010000019">
    <property type="protein sequence ID" value="MDB9538384.1"/>
    <property type="molecule type" value="Genomic_DNA"/>
</dbReference>
<keyword evidence="10" id="KW-1185">Reference proteome</keyword>
<dbReference type="RefSeq" id="WP_271730889.1">
    <property type="nucleotide sequence ID" value="NZ_JANQDP010000016.1"/>
</dbReference>
<feature type="transmembrane region" description="Helical" evidence="7">
    <location>
        <begin position="116"/>
        <end position="132"/>
    </location>
</feature>
<evidence type="ECO:0000259" key="8">
    <source>
        <dbReference type="Pfam" id="PF01794"/>
    </source>
</evidence>
<dbReference type="Proteomes" id="UP001212499">
    <property type="component" value="Unassembled WGS sequence"/>
</dbReference>
<evidence type="ECO:0000256" key="7">
    <source>
        <dbReference type="SAM" id="Phobius"/>
    </source>
</evidence>
<protein>
    <submittedName>
        <fullName evidence="9">Ferric reductase-like transmembrane domain-containing protein</fullName>
    </submittedName>
</protein>
<keyword evidence="5" id="KW-0408">Iron</keyword>
<keyword evidence="2" id="KW-0813">Transport</keyword>
<keyword evidence="4 7" id="KW-1133">Transmembrane helix</keyword>
<dbReference type="InterPro" id="IPR013130">
    <property type="entry name" value="Fe3_Rdtase_TM_dom"/>
</dbReference>
<accession>A0ABT5AM66</accession>
<dbReference type="Pfam" id="PF01794">
    <property type="entry name" value="Ferric_reduct"/>
    <property type="match status" value="1"/>
</dbReference>
<feature type="domain" description="Ferric oxidoreductase" evidence="8">
    <location>
        <begin position="13"/>
        <end position="127"/>
    </location>
</feature>
<name>A0ABT5AM66_9CYAN</name>
<feature type="transmembrane region" description="Helical" evidence="7">
    <location>
        <begin position="81"/>
        <end position="104"/>
    </location>
</feature>